<dbReference type="EMBL" id="BAAAOF010000009">
    <property type="protein sequence ID" value="GAA1939738.1"/>
    <property type="molecule type" value="Genomic_DNA"/>
</dbReference>
<feature type="transmembrane region" description="Helical" evidence="2">
    <location>
        <begin position="39"/>
        <end position="58"/>
    </location>
</feature>
<protein>
    <recommendedName>
        <fullName evidence="5">Amino acid transporter</fullName>
    </recommendedName>
</protein>
<evidence type="ECO:0000256" key="1">
    <source>
        <dbReference type="SAM" id="MobiDB-lite"/>
    </source>
</evidence>
<keyword evidence="2" id="KW-0472">Membrane</keyword>
<dbReference type="RefSeq" id="WP_248151218.1">
    <property type="nucleotide sequence ID" value="NZ_BAAAOF010000009.1"/>
</dbReference>
<gene>
    <name evidence="3" type="ORF">GCM10009775_34620</name>
</gene>
<comment type="caution">
    <text evidence="3">The sequence shown here is derived from an EMBL/GenBank/DDBJ whole genome shotgun (WGS) entry which is preliminary data.</text>
</comment>
<proteinExistence type="predicted"/>
<feature type="region of interest" description="Disordered" evidence="1">
    <location>
        <begin position="1"/>
        <end position="27"/>
    </location>
</feature>
<keyword evidence="4" id="KW-1185">Reference proteome</keyword>
<evidence type="ECO:0000313" key="4">
    <source>
        <dbReference type="Proteomes" id="UP001501343"/>
    </source>
</evidence>
<keyword evidence="2" id="KW-0812">Transmembrane</keyword>
<evidence type="ECO:0008006" key="5">
    <source>
        <dbReference type="Google" id="ProtNLM"/>
    </source>
</evidence>
<organism evidence="3 4">
    <name type="scientific">Microbacterium aoyamense</name>
    <dbReference type="NCBI Taxonomy" id="344166"/>
    <lineage>
        <taxon>Bacteria</taxon>
        <taxon>Bacillati</taxon>
        <taxon>Actinomycetota</taxon>
        <taxon>Actinomycetes</taxon>
        <taxon>Micrococcales</taxon>
        <taxon>Microbacteriaceae</taxon>
        <taxon>Microbacterium</taxon>
    </lineage>
</organism>
<evidence type="ECO:0000313" key="3">
    <source>
        <dbReference type="EMBL" id="GAA1939738.1"/>
    </source>
</evidence>
<name>A0ABN2PZP0_9MICO</name>
<accession>A0ABN2PZP0</accession>
<evidence type="ECO:0000256" key="2">
    <source>
        <dbReference type="SAM" id="Phobius"/>
    </source>
</evidence>
<dbReference type="InterPro" id="IPR025339">
    <property type="entry name" value="DUF4245"/>
</dbReference>
<reference evidence="3 4" key="1">
    <citation type="journal article" date="2019" name="Int. J. Syst. Evol. Microbiol.">
        <title>The Global Catalogue of Microorganisms (GCM) 10K type strain sequencing project: providing services to taxonomists for standard genome sequencing and annotation.</title>
        <authorList>
            <consortium name="The Broad Institute Genomics Platform"/>
            <consortium name="The Broad Institute Genome Sequencing Center for Infectious Disease"/>
            <person name="Wu L."/>
            <person name="Ma J."/>
        </authorList>
    </citation>
    <scope>NUCLEOTIDE SEQUENCE [LARGE SCALE GENOMIC DNA]</scope>
    <source>
        <strain evidence="3 4">JCM 14900</strain>
    </source>
</reference>
<sequence>MAERQRVVAELGRPETPDETAARKAESSRIYRSSQTTRNLVAALIATLIVVAVIIFAVPRGTPAPQDPLDISAAAERVSSSEGRTAISPELPEDWTATRATIDGEGSVRTWLILTTPTDEEIPGFLRIAQGFDADEAWPARVLSGAAPVGAVTIDGIPWDRYELDPSRTGNISVALSTRAGADTILVYGQADAATLEQVAGSVTDQVRELQEEAQ</sequence>
<keyword evidence="2" id="KW-1133">Transmembrane helix</keyword>
<dbReference type="Proteomes" id="UP001501343">
    <property type="component" value="Unassembled WGS sequence"/>
</dbReference>
<dbReference type="Pfam" id="PF14030">
    <property type="entry name" value="DUF4245"/>
    <property type="match status" value="1"/>
</dbReference>